<dbReference type="STRING" id="857293.CAAU_0789"/>
<keyword evidence="2" id="KW-1185">Reference proteome</keyword>
<dbReference type="InterPro" id="IPR025984">
    <property type="entry name" value="DCTPP"/>
</dbReference>
<dbReference type="RefSeq" id="WP_008908149.1">
    <property type="nucleotide sequence ID" value="NZ_CAKP01000036.1"/>
</dbReference>
<comment type="caution">
    <text evidence="1">The sequence shown here is derived from an EMBL/GenBank/DDBJ whole genome shotgun (WGS) entry which is preliminary data.</text>
</comment>
<protein>
    <submittedName>
        <fullName evidence="1">Uncharacterized protein, MazG family</fullName>
    </submittedName>
</protein>
<organism evidence="1 2">
    <name type="scientific">Caloramator australicus RC3</name>
    <dbReference type="NCBI Taxonomy" id="857293"/>
    <lineage>
        <taxon>Bacteria</taxon>
        <taxon>Bacillati</taxon>
        <taxon>Bacillota</taxon>
        <taxon>Clostridia</taxon>
        <taxon>Eubacteriales</taxon>
        <taxon>Clostridiaceae</taxon>
        <taxon>Caloramator</taxon>
    </lineage>
</organism>
<proteinExistence type="predicted"/>
<dbReference type="Proteomes" id="UP000007652">
    <property type="component" value="Unassembled WGS sequence"/>
</dbReference>
<sequence length="110" mass="12826">MKISELCKEAHTNASDKGFWEDIFDIKFLRLDEMHWNNAIAARLALIHTEVSEATEALRKDDFENFKEELADIVIRVADLAGGLNIDLEHEIEKKVKKNKLREYKHGKQF</sequence>
<dbReference type="CDD" id="cd11542">
    <property type="entry name" value="NTP-PPase_u5"/>
    <property type="match status" value="1"/>
</dbReference>
<dbReference type="OrthoDB" id="9154322at2"/>
<reference evidence="1 2" key="1">
    <citation type="journal article" date="2011" name="J. Bacteriol.">
        <title>Draft genome sequence of Caloramator australicus strain RC3T, a thermoanaerobe from the Great Artesian Basin of Australia.</title>
        <authorList>
            <person name="Ogg C.D."/>
            <person name="Patel B.K.C."/>
        </authorList>
    </citation>
    <scope>NUCLEOTIDE SEQUENCE [LARGE SCALE GENOMIC DNA]</scope>
    <source>
        <strain evidence="1 2">RC3</strain>
    </source>
</reference>
<dbReference type="Gene3D" id="1.10.287.1080">
    <property type="entry name" value="MazG-like"/>
    <property type="match status" value="1"/>
</dbReference>
<name>I7KT71_9CLOT</name>
<dbReference type="eggNOG" id="COG1694">
    <property type="taxonomic scope" value="Bacteria"/>
</dbReference>
<dbReference type="SUPFAM" id="SSF101386">
    <property type="entry name" value="all-alpha NTP pyrophosphatases"/>
    <property type="match status" value="1"/>
</dbReference>
<accession>I7KT71</accession>
<dbReference type="Pfam" id="PF12643">
    <property type="entry name" value="MazG-like"/>
    <property type="match status" value="1"/>
</dbReference>
<dbReference type="GO" id="GO:0047429">
    <property type="term" value="F:nucleoside triphosphate diphosphatase activity"/>
    <property type="evidence" value="ECO:0007669"/>
    <property type="project" value="InterPro"/>
</dbReference>
<evidence type="ECO:0000313" key="2">
    <source>
        <dbReference type="Proteomes" id="UP000007652"/>
    </source>
</evidence>
<dbReference type="EMBL" id="CAKP01000036">
    <property type="protein sequence ID" value="CCJ32873.1"/>
    <property type="molecule type" value="Genomic_DNA"/>
</dbReference>
<dbReference type="GO" id="GO:0009143">
    <property type="term" value="P:nucleoside triphosphate catabolic process"/>
    <property type="evidence" value="ECO:0007669"/>
    <property type="project" value="InterPro"/>
</dbReference>
<gene>
    <name evidence="1" type="ORF">CAAU_0789</name>
</gene>
<dbReference type="AlphaFoldDB" id="I7KT71"/>
<evidence type="ECO:0000313" key="1">
    <source>
        <dbReference type="EMBL" id="CCJ32873.1"/>
    </source>
</evidence>